<comment type="caution">
    <text evidence="1">The sequence shown here is derived from an EMBL/GenBank/DDBJ whole genome shotgun (WGS) entry which is preliminary data.</text>
</comment>
<accession>A0ACB8RCH3</accession>
<keyword evidence="2" id="KW-1185">Reference proteome</keyword>
<name>A0ACB8RCH3_9AGAM</name>
<organism evidence="1 2">
    <name type="scientific">Auriscalpium vulgare</name>
    <dbReference type="NCBI Taxonomy" id="40419"/>
    <lineage>
        <taxon>Eukaryota</taxon>
        <taxon>Fungi</taxon>
        <taxon>Dikarya</taxon>
        <taxon>Basidiomycota</taxon>
        <taxon>Agaricomycotina</taxon>
        <taxon>Agaricomycetes</taxon>
        <taxon>Russulales</taxon>
        <taxon>Auriscalpiaceae</taxon>
        <taxon>Auriscalpium</taxon>
    </lineage>
</organism>
<dbReference type="Proteomes" id="UP000814033">
    <property type="component" value="Unassembled WGS sequence"/>
</dbReference>
<gene>
    <name evidence="1" type="ORF">FA95DRAFT_681729</name>
</gene>
<evidence type="ECO:0000313" key="1">
    <source>
        <dbReference type="EMBL" id="KAI0041552.1"/>
    </source>
</evidence>
<evidence type="ECO:0000313" key="2">
    <source>
        <dbReference type="Proteomes" id="UP000814033"/>
    </source>
</evidence>
<sequence>MEGWLHLPLVHNTAASEQKPIFSFANISLDATLRAQPHSSVCLSTHLSAFTHAAACPSSCCLDIPARRSLTARKSAGLRFFNRDYLLHHPFPSIYVAYLMLYLSLFRLS</sequence>
<reference evidence="1" key="2">
    <citation type="journal article" date="2022" name="New Phytol.">
        <title>Evolutionary transition to the ectomycorrhizal habit in the genomes of a hyperdiverse lineage of mushroom-forming fungi.</title>
        <authorList>
            <person name="Looney B."/>
            <person name="Miyauchi S."/>
            <person name="Morin E."/>
            <person name="Drula E."/>
            <person name="Courty P.E."/>
            <person name="Kohler A."/>
            <person name="Kuo A."/>
            <person name="LaButti K."/>
            <person name="Pangilinan J."/>
            <person name="Lipzen A."/>
            <person name="Riley R."/>
            <person name="Andreopoulos W."/>
            <person name="He G."/>
            <person name="Johnson J."/>
            <person name="Nolan M."/>
            <person name="Tritt A."/>
            <person name="Barry K.W."/>
            <person name="Grigoriev I.V."/>
            <person name="Nagy L.G."/>
            <person name="Hibbett D."/>
            <person name="Henrissat B."/>
            <person name="Matheny P.B."/>
            <person name="Labbe J."/>
            <person name="Martin F.M."/>
        </authorList>
    </citation>
    <scope>NUCLEOTIDE SEQUENCE</scope>
    <source>
        <strain evidence="1">FP105234-sp</strain>
    </source>
</reference>
<dbReference type="EMBL" id="MU276116">
    <property type="protein sequence ID" value="KAI0041552.1"/>
    <property type="molecule type" value="Genomic_DNA"/>
</dbReference>
<proteinExistence type="predicted"/>
<reference evidence="1" key="1">
    <citation type="submission" date="2021-02" db="EMBL/GenBank/DDBJ databases">
        <authorList>
            <consortium name="DOE Joint Genome Institute"/>
            <person name="Ahrendt S."/>
            <person name="Looney B.P."/>
            <person name="Miyauchi S."/>
            <person name="Morin E."/>
            <person name="Drula E."/>
            <person name="Courty P.E."/>
            <person name="Chicoki N."/>
            <person name="Fauchery L."/>
            <person name="Kohler A."/>
            <person name="Kuo A."/>
            <person name="Labutti K."/>
            <person name="Pangilinan J."/>
            <person name="Lipzen A."/>
            <person name="Riley R."/>
            <person name="Andreopoulos W."/>
            <person name="He G."/>
            <person name="Johnson J."/>
            <person name="Barry K.W."/>
            <person name="Grigoriev I.V."/>
            <person name="Nagy L."/>
            <person name="Hibbett D."/>
            <person name="Henrissat B."/>
            <person name="Matheny P.B."/>
            <person name="Labbe J."/>
            <person name="Martin F."/>
        </authorList>
    </citation>
    <scope>NUCLEOTIDE SEQUENCE</scope>
    <source>
        <strain evidence="1">FP105234-sp</strain>
    </source>
</reference>
<protein>
    <submittedName>
        <fullName evidence="1">Uncharacterized protein</fullName>
    </submittedName>
</protein>